<dbReference type="EMBL" id="JAHRIO010050029">
    <property type="protein sequence ID" value="MEQ2173855.1"/>
    <property type="molecule type" value="Genomic_DNA"/>
</dbReference>
<accession>A0ABV0NR11</accession>
<protein>
    <submittedName>
        <fullName evidence="2">Uncharacterized protein</fullName>
    </submittedName>
</protein>
<reference evidence="2 3" key="1">
    <citation type="submission" date="2021-06" db="EMBL/GenBank/DDBJ databases">
        <authorList>
            <person name="Palmer J.M."/>
        </authorList>
    </citation>
    <scope>NUCLEOTIDE SEQUENCE [LARGE SCALE GENOMIC DNA]</scope>
    <source>
        <strain evidence="2 3">GA_2019</strain>
        <tissue evidence="2">Muscle</tissue>
    </source>
</reference>
<proteinExistence type="predicted"/>
<dbReference type="Proteomes" id="UP001476798">
    <property type="component" value="Unassembled WGS sequence"/>
</dbReference>
<comment type="caution">
    <text evidence="2">The sequence shown here is derived from an EMBL/GenBank/DDBJ whole genome shotgun (WGS) entry which is preliminary data.</text>
</comment>
<name>A0ABV0NR11_9TELE</name>
<evidence type="ECO:0000256" key="1">
    <source>
        <dbReference type="SAM" id="MobiDB-lite"/>
    </source>
</evidence>
<feature type="region of interest" description="Disordered" evidence="1">
    <location>
        <begin position="58"/>
        <end position="79"/>
    </location>
</feature>
<sequence>MSGALSLEKNNFSVLNLPVTNQSQLTEKWPTSKGLINQFLLKIPVYCESKSFYPSEPAQSITKQVHSPPTPTGGSQEHQNCFTNQVHKCNFFYFLSHKSVTRLDF</sequence>
<organism evidence="2 3">
    <name type="scientific">Goodea atripinnis</name>
    <dbReference type="NCBI Taxonomy" id="208336"/>
    <lineage>
        <taxon>Eukaryota</taxon>
        <taxon>Metazoa</taxon>
        <taxon>Chordata</taxon>
        <taxon>Craniata</taxon>
        <taxon>Vertebrata</taxon>
        <taxon>Euteleostomi</taxon>
        <taxon>Actinopterygii</taxon>
        <taxon>Neopterygii</taxon>
        <taxon>Teleostei</taxon>
        <taxon>Neoteleostei</taxon>
        <taxon>Acanthomorphata</taxon>
        <taxon>Ovalentaria</taxon>
        <taxon>Atherinomorphae</taxon>
        <taxon>Cyprinodontiformes</taxon>
        <taxon>Goodeidae</taxon>
        <taxon>Goodea</taxon>
    </lineage>
</organism>
<evidence type="ECO:0000313" key="2">
    <source>
        <dbReference type="EMBL" id="MEQ2173855.1"/>
    </source>
</evidence>
<keyword evidence="3" id="KW-1185">Reference proteome</keyword>
<evidence type="ECO:0000313" key="3">
    <source>
        <dbReference type="Proteomes" id="UP001476798"/>
    </source>
</evidence>
<gene>
    <name evidence="2" type="ORF">GOODEAATRI_001694</name>
</gene>